<evidence type="ECO:0000313" key="3">
    <source>
        <dbReference type="Proteomes" id="UP000499080"/>
    </source>
</evidence>
<dbReference type="EMBL" id="BGPR01084508">
    <property type="protein sequence ID" value="GBL95676.1"/>
    <property type="molecule type" value="Genomic_DNA"/>
</dbReference>
<evidence type="ECO:0000313" key="2">
    <source>
        <dbReference type="EMBL" id="GBL95676.1"/>
    </source>
</evidence>
<sequence length="119" mass="14072">MLCHHQVTRHYRSIFLIFGPFLFEIVIVGCFLSENGTFGRPEAVLGDNATGYQKSGLSRSKRDVWSHYGWRPEPVARSGYIYNWVQNVEESRPFYRRDIRFFKAFVYDDFLMRTGVIIH</sequence>
<protein>
    <submittedName>
        <fullName evidence="2">Uncharacterized protein</fullName>
    </submittedName>
</protein>
<evidence type="ECO:0000256" key="1">
    <source>
        <dbReference type="SAM" id="Phobius"/>
    </source>
</evidence>
<name>A0A4Y2BWJ1_ARAVE</name>
<keyword evidence="3" id="KW-1185">Reference proteome</keyword>
<gene>
    <name evidence="2" type="ORF">AVEN_269470_1</name>
</gene>
<keyword evidence="1" id="KW-0812">Transmembrane</keyword>
<accession>A0A4Y2BWJ1</accession>
<keyword evidence="1" id="KW-0472">Membrane</keyword>
<organism evidence="2 3">
    <name type="scientific">Araneus ventricosus</name>
    <name type="common">Orbweaver spider</name>
    <name type="synonym">Epeira ventricosa</name>
    <dbReference type="NCBI Taxonomy" id="182803"/>
    <lineage>
        <taxon>Eukaryota</taxon>
        <taxon>Metazoa</taxon>
        <taxon>Ecdysozoa</taxon>
        <taxon>Arthropoda</taxon>
        <taxon>Chelicerata</taxon>
        <taxon>Arachnida</taxon>
        <taxon>Araneae</taxon>
        <taxon>Araneomorphae</taxon>
        <taxon>Entelegynae</taxon>
        <taxon>Araneoidea</taxon>
        <taxon>Araneidae</taxon>
        <taxon>Araneus</taxon>
    </lineage>
</organism>
<proteinExistence type="predicted"/>
<feature type="transmembrane region" description="Helical" evidence="1">
    <location>
        <begin position="14"/>
        <end position="32"/>
    </location>
</feature>
<reference evidence="2 3" key="1">
    <citation type="journal article" date="2019" name="Sci. Rep.">
        <title>Orb-weaving spider Araneus ventricosus genome elucidates the spidroin gene catalogue.</title>
        <authorList>
            <person name="Kono N."/>
            <person name="Nakamura H."/>
            <person name="Ohtoshi R."/>
            <person name="Moran D.A.P."/>
            <person name="Shinohara A."/>
            <person name="Yoshida Y."/>
            <person name="Fujiwara M."/>
            <person name="Mori M."/>
            <person name="Tomita M."/>
            <person name="Arakawa K."/>
        </authorList>
    </citation>
    <scope>NUCLEOTIDE SEQUENCE [LARGE SCALE GENOMIC DNA]</scope>
</reference>
<dbReference type="AlphaFoldDB" id="A0A4Y2BWJ1"/>
<keyword evidence="1" id="KW-1133">Transmembrane helix</keyword>
<comment type="caution">
    <text evidence="2">The sequence shown here is derived from an EMBL/GenBank/DDBJ whole genome shotgun (WGS) entry which is preliminary data.</text>
</comment>
<dbReference type="Proteomes" id="UP000499080">
    <property type="component" value="Unassembled WGS sequence"/>
</dbReference>